<keyword evidence="2" id="KW-1133">Transmembrane helix</keyword>
<dbReference type="Proteomes" id="UP001219355">
    <property type="component" value="Chromosome 1"/>
</dbReference>
<evidence type="ECO:0000313" key="5">
    <source>
        <dbReference type="Proteomes" id="UP001219355"/>
    </source>
</evidence>
<protein>
    <recommendedName>
        <fullName evidence="3">SMODS and SLOG-associating 2TM effector domain-containing protein</fullName>
    </recommendedName>
</protein>
<dbReference type="PANTHER" id="PTHR38793">
    <property type="entry name" value="SLATT_FUNGAL DOMAIN-CONTAINING PROTEIN-RELATED"/>
    <property type="match status" value="1"/>
</dbReference>
<feature type="region of interest" description="Disordered" evidence="1">
    <location>
        <begin position="23"/>
        <end position="61"/>
    </location>
</feature>
<feature type="compositionally biased region" description="Basic and acidic residues" evidence="1">
    <location>
        <begin position="251"/>
        <end position="260"/>
    </location>
</feature>
<feature type="compositionally biased region" description="Basic and acidic residues" evidence="1">
    <location>
        <begin position="232"/>
        <end position="241"/>
    </location>
</feature>
<evidence type="ECO:0000259" key="3">
    <source>
        <dbReference type="Pfam" id="PF18142"/>
    </source>
</evidence>
<keyword evidence="2" id="KW-0812">Transmembrane</keyword>
<feature type="region of interest" description="Disordered" evidence="1">
    <location>
        <begin position="229"/>
        <end position="276"/>
    </location>
</feature>
<feature type="transmembrane region" description="Helical" evidence="2">
    <location>
        <begin position="117"/>
        <end position="138"/>
    </location>
</feature>
<dbReference type="NCBIfam" id="NF033635">
    <property type="entry name" value="SLATT_fungal"/>
    <property type="match status" value="1"/>
</dbReference>
<evidence type="ECO:0000313" key="4">
    <source>
        <dbReference type="EMBL" id="WEW55524.1"/>
    </source>
</evidence>
<evidence type="ECO:0000256" key="1">
    <source>
        <dbReference type="SAM" id="MobiDB-lite"/>
    </source>
</evidence>
<keyword evidence="2" id="KW-0472">Membrane</keyword>
<feature type="domain" description="SMODS and SLOG-associating 2TM effector" evidence="3">
    <location>
        <begin position="118"/>
        <end position="218"/>
    </location>
</feature>
<feature type="compositionally biased region" description="Basic and acidic residues" evidence="1">
    <location>
        <begin position="41"/>
        <end position="53"/>
    </location>
</feature>
<accession>A0AAF0DBP4</accession>
<keyword evidence="5" id="KW-1185">Reference proteome</keyword>
<name>A0AAF0DBP4_9EURO</name>
<gene>
    <name evidence="4" type="ORF">PRK78_000955</name>
</gene>
<sequence length="276" mass="30844">MWFRRPVENRPKSTLQRILTAFDREEKGHPPIQPAASSHPNDPRIEGERKQDSHAVASSSTATFRAIPTSLLPASDRLAAFRVLIGIDTAPGFSTQEYFSALSVQRRHLRTRGPRRAARLCCLGLQIVVAAALTALGAGNGPHGLVTAFGAINTVIAGFLTYLKGSGLPNRKRYYHDEWSKVRQYIEQREREFCLEGCELDLEEEVRKIEKMYEDVRAEIEANIPDNYASVRDPRSRKEHVSPLSQAEVLSPKREERREPASLGGSKRASDVKSLG</sequence>
<evidence type="ECO:0000256" key="2">
    <source>
        <dbReference type="SAM" id="Phobius"/>
    </source>
</evidence>
<feature type="transmembrane region" description="Helical" evidence="2">
    <location>
        <begin position="144"/>
        <end position="163"/>
    </location>
</feature>
<organism evidence="4 5">
    <name type="scientific">Emydomyces testavorans</name>
    <dbReference type="NCBI Taxonomy" id="2070801"/>
    <lineage>
        <taxon>Eukaryota</taxon>
        <taxon>Fungi</taxon>
        <taxon>Dikarya</taxon>
        <taxon>Ascomycota</taxon>
        <taxon>Pezizomycotina</taxon>
        <taxon>Eurotiomycetes</taxon>
        <taxon>Eurotiomycetidae</taxon>
        <taxon>Onygenales</taxon>
        <taxon>Nannizziopsiaceae</taxon>
        <taxon>Emydomyces</taxon>
    </lineage>
</organism>
<reference evidence="4" key="1">
    <citation type="submission" date="2023-03" db="EMBL/GenBank/DDBJ databases">
        <title>Emydomyces testavorans Genome Sequence.</title>
        <authorList>
            <person name="Hoyer L."/>
        </authorList>
    </citation>
    <scope>NUCLEOTIDE SEQUENCE</scope>
    <source>
        <strain evidence="4">16-2883</strain>
    </source>
</reference>
<dbReference type="InterPro" id="IPR041622">
    <property type="entry name" value="SLATT_fungi"/>
</dbReference>
<dbReference type="PANTHER" id="PTHR38793:SF3">
    <property type="entry name" value="SMODS AND SLOG-ASSOCIATING 2TM EFFECTOR DOMAIN-CONTAINING PROTEIN"/>
    <property type="match status" value="1"/>
</dbReference>
<dbReference type="AlphaFoldDB" id="A0AAF0DBP4"/>
<proteinExistence type="predicted"/>
<dbReference type="Pfam" id="PF18142">
    <property type="entry name" value="SLATT_fungal"/>
    <property type="match status" value="1"/>
</dbReference>
<dbReference type="EMBL" id="CP120627">
    <property type="protein sequence ID" value="WEW55524.1"/>
    <property type="molecule type" value="Genomic_DNA"/>
</dbReference>